<dbReference type="FunFam" id="3.30.70.141:FF:000002">
    <property type="entry name" value="Nucleoside diphosphate kinase"/>
    <property type="match status" value="1"/>
</dbReference>
<dbReference type="PROSITE" id="PS00469">
    <property type="entry name" value="NDPK"/>
    <property type="match status" value="1"/>
</dbReference>
<dbReference type="GO" id="GO:0005737">
    <property type="term" value="C:cytoplasm"/>
    <property type="evidence" value="ECO:0007669"/>
    <property type="project" value="UniProtKB-SubCell"/>
</dbReference>
<dbReference type="OrthoDB" id="9801161at2"/>
<dbReference type="GO" id="GO:0006228">
    <property type="term" value="P:UTP biosynthetic process"/>
    <property type="evidence" value="ECO:0007669"/>
    <property type="project" value="UniProtKB-UniRule"/>
</dbReference>
<feature type="binding site" evidence="10 11">
    <location>
        <position position="85"/>
    </location>
    <ligand>
        <name>ATP</name>
        <dbReference type="ChEBI" id="CHEBI:30616"/>
    </ligand>
</feature>
<evidence type="ECO:0000256" key="9">
    <source>
        <dbReference type="ARBA" id="ARBA00047945"/>
    </source>
</evidence>
<feature type="binding site" evidence="10 11">
    <location>
        <position position="57"/>
    </location>
    <ligand>
        <name>ATP</name>
        <dbReference type="ChEBI" id="CHEBI:30616"/>
    </ligand>
</feature>
<dbReference type="GO" id="GO:0005524">
    <property type="term" value="F:ATP binding"/>
    <property type="evidence" value="ECO:0007669"/>
    <property type="project" value="UniProtKB-UniRule"/>
</dbReference>
<dbReference type="InterPro" id="IPR001564">
    <property type="entry name" value="Nucleoside_diP_kinase"/>
</dbReference>
<dbReference type="PRINTS" id="PR01243">
    <property type="entry name" value="NUCDPKINASE"/>
</dbReference>
<dbReference type="GO" id="GO:0046872">
    <property type="term" value="F:metal ion binding"/>
    <property type="evidence" value="ECO:0007669"/>
    <property type="project" value="UniProtKB-KW"/>
</dbReference>
<evidence type="ECO:0000256" key="11">
    <source>
        <dbReference type="PROSITE-ProRule" id="PRU00706"/>
    </source>
</evidence>
<evidence type="ECO:0000256" key="7">
    <source>
        <dbReference type="ARBA" id="ARBA00023080"/>
    </source>
</evidence>
<dbReference type="PROSITE" id="PS51374">
    <property type="entry name" value="NDPK_LIKE"/>
    <property type="match status" value="1"/>
</dbReference>
<evidence type="ECO:0000256" key="4">
    <source>
        <dbReference type="ARBA" id="ARBA00022741"/>
    </source>
</evidence>
<dbReference type="InterPro" id="IPR023005">
    <property type="entry name" value="Nucleoside_diP_kinase_AS"/>
</dbReference>
<dbReference type="SMART" id="SM00562">
    <property type="entry name" value="NDK"/>
    <property type="match status" value="1"/>
</dbReference>
<keyword evidence="3 10" id="KW-0808">Transferase</keyword>
<evidence type="ECO:0000256" key="3">
    <source>
        <dbReference type="ARBA" id="ARBA00022679"/>
    </source>
</evidence>
<dbReference type="eggNOG" id="COG0105">
    <property type="taxonomic scope" value="Bacteria"/>
</dbReference>
<dbReference type="Pfam" id="PF00334">
    <property type="entry name" value="NDK"/>
    <property type="match status" value="1"/>
</dbReference>
<comment type="similarity">
    <text evidence="2 10 11 12">Belongs to the NDK family.</text>
</comment>
<dbReference type="GO" id="GO:0006241">
    <property type="term" value="P:CTP biosynthetic process"/>
    <property type="evidence" value="ECO:0007669"/>
    <property type="project" value="UniProtKB-UniRule"/>
</dbReference>
<feature type="binding site" evidence="10 11">
    <location>
        <position position="9"/>
    </location>
    <ligand>
        <name>ATP</name>
        <dbReference type="ChEBI" id="CHEBI:30616"/>
    </ligand>
</feature>
<feature type="binding site" evidence="10 11">
    <location>
        <position position="112"/>
    </location>
    <ligand>
        <name>ATP</name>
        <dbReference type="ChEBI" id="CHEBI:30616"/>
    </ligand>
</feature>
<dbReference type="GO" id="GO:0004550">
    <property type="term" value="F:nucleoside diphosphate kinase activity"/>
    <property type="evidence" value="ECO:0007669"/>
    <property type="project" value="UniProtKB-UniRule"/>
</dbReference>
<proteinExistence type="inferred from homology"/>
<feature type="binding site" evidence="10 11">
    <location>
        <position position="91"/>
    </location>
    <ligand>
        <name>ATP</name>
        <dbReference type="ChEBI" id="CHEBI:30616"/>
    </ligand>
</feature>
<dbReference type="EMBL" id="CP001720">
    <property type="protein sequence ID" value="ACV61183.1"/>
    <property type="molecule type" value="Genomic_DNA"/>
</dbReference>
<dbReference type="KEGG" id="dae:Dtox_0230"/>
<dbReference type="HAMAP" id="MF_00451">
    <property type="entry name" value="NDP_kinase"/>
    <property type="match status" value="1"/>
</dbReference>
<evidence type="ECO:0000256" key="6">
    <source>
        <dbReference type="ARBA" id="ARBA00022840"/>
    </source>
</evidence>
<dbReference type="Gene3D" id="3.30.70.141">
    <property type="entry name" value="Nucleoside diphosphate kinase-like domain"/>
    <property type="match status" value="1"/>
</dbReference>
<organism evidence="15 16">
    <name type="scientific">Desulfofarcimen acetoxidans (strain ATCC 49208 / DSM 771 / KCTC 5769 / VKM B-1644 / 5575)</name>
    <name type="common">Desulfotomaculum acetoxidans</name>
    <dbReference type="NCBI Taxonomy" id="485916"/>
    <lineage>
        <taxon>Bacteria</taxon>
        <taxon>Bacillati</taxon>
        <taxon>Bacillota</taxon>
        <taxon>Clostridia</taxon>
        <taxon>Eubacteriales</taxon>
        <taxon>Peptococcaceae</taxon>
        <taxon>Desulfofarcimen</taxon>
    </lineage>
</organism>
<comment type="cofactor">
    <cofactor evidence="1 10">
        <name>Mg(2+)</name>
        <dbReference type="ChEBI" id="CHEBI:18420"/>
    </cofactor>
</comment>
<dbReference type="NCBIfam" id="NF001908">
    <property type="entry name" value="PRK00668.1"/>
    <property type="match status" value="1"/>
</dbReference>
<dbReference type="InterPro" id="IPR036850">
    <property type="entry name" value="NDK-like_dom_sf"/>
</dbReference>
<keyword evidence="5 10" id="KW-0418">Kinase</keyword>
<comment type="catalytic activity">
    <reaction evidence="10">
        <text>a ribonucleoside 5'-diphosphate + ATP = a ribonucleoside 5'-triphosphate + ADP</text>
        <dbReference type="Rhea" id="RHEA:18113"/>
        <dbReference type="ChEBI" id="CHEBI:30616"/>
        <dbReference type="ChEBI" id="CHEBI:57930"/>
        <dbReference type="ChEBI" id="CHEBI:61557"/>
        <dbReference type="ChEBI" id="CHEBI:456216"/>
        <dbReference type="EC" id="2.7.4.6"/>
    </reaction>
</comment>
<keyword evidence="10" id="KW-0479">Metal-binding</keyword>
<evidence type="ECO:0000256" key="8">
    <source>
        <dbReference type="ARBA" id="ARBA00024802"/>
    </source>
</evidence>
<dbReference type="InterPro" id="IPR034907">
    <property type="entry name" value="NDK-like_dom"/>
</dbReference>
<evidence type="ECO:0000256" key="13">
    <source>
        <dbReference type="RuleBase" id="RU004013"/>
    </source>
</evidence>
<dbReference type="GO" id="GO:0006183">
    <property type="term" value="P:GTP biosynthetic process"/>
    <property type="evidence" value="ECO:0007669"/>
    <property type="project" value="UniProtKB-UniRule"/>
</dbReference>
<keyword evidence="16" id="KW-1185">Reference proteome</keyword>
<dbReference type="PANTHER" id="PTHR11349">
    <property type="entry name" value="NUCLEOSIDE DIPHOSPHATE KINASE"/>
    <property type="match status" value="1"/>
</dbReference>
<keyword evidence="10" id="KW-0597">Phosphoprotein</keyword>
<evidence type="ECO:0000256" key="12">
    <source>
        <dbReference type="RuleBase" id="RU004011"/>
    </source>
</evidence>
<feature type="active site" description="Pros-phosphohistidine intermediate" evidence="10 11">
    <location>
        <position position="115"/>
    </location>
</feature>
<dbReference type="EC" id="2.7.4.6" evidence="10 13"/>
<comment type="subunit">
    <text evidence="10">Homotetramer.</text>
</comment>
<feature type="domain" description="Nucleoside diphosphate kinase-like" evidence="14">
    <location>
        <begin position="1"/>
        <end position="138"/>
    </location>
</feature>
<evidence type="ECO:0000256" key="5">
    <source>
        <dbReference type="ARBA" id="ARBA00022777"/>
    </source>
</evidence>
<comment type="subcellular location">
    <subcellularLocation>
        <location evidence="10">Cytoplasm</location>
    </subcellularLocation>
</comment>
<evidence type="ECO:0000259" key="14">
    <source>
        <dbReference type="SMART" id="SM00562"/>
    </source>
</evidence>
<keyword evidence="4 10" id="KW-0547">Nucleotide-binding</keyword>
<accession>C8W3S9</accession>
<feature type="binding site" evidence="10 11">
    <location>
        <position position="102"/>
    </location>
    <ligand>
        <name>ATP</name>
        <dbReference type="ChEBI" id="CHEBI:30616"/>
    </ligand>
</feature>
<dbReference type="STRING" id="485916.Dtox_0230"/>
<comment type="function">
    <text evidence="10">Major role in the synthesis of nucleoside triphosphates other than ATP. The ATP gamma phosphate is transferred to the NDP beta phosphate via a ping-pong mechanism, using a phosphorylated active-site intermediate.</text>
</comment>
<name>C8W3S9_DESAS</name>
<keyword evidence="10" id="KW-0963">Cytoplasm</keyword>
<evidence type="ECO:0000256" key="1">
    <source>
        <dbReference type="ARBA" id="ARBA00001946"/>
    </source>
</evidence>
<dbReference type="CDD" id="cd04413">
    <property type="entry name" value="NDPk_I"/>
    <property type="match status" value="1"/>
</dbReference>
<dbReference type="HOGENOM" id="CLU_060216_6_3_9"/>
<evidence type="ECO:0000313" key="16">
    <source>
        <dbReference type="Proteomes" id="UP000002217"/>
    </source>
</evidence>
<evidence type="ECO:0000256" key="10">
    <source>
        <dbReference type="HAMAP-Rule" id="MF_00451"/>
    </source>
</evidence>
<gene>
    <name evidence="10" type="primary">ndk</name>
    <name evidence="15" type="ordered locus">Dtox_0230</name>
</gene>
<dbReference type="AlphaFoldDB" id="C8W3S9"/>
<dbReference type="SUPFAM" id="SSF54919">
    <property type="entry name" value="Nucleoside diphosphate kinase, NDK"/>
    <property type="match status" value="1"/>
</dbReference>
<protein>
    <recommendedName>
        <fullName evidence="10 13">Nucleoside diphosphate kinase</fullName>
        <shortName evidence="10">NDK</shortName>
        <shortName evidence="10">NDP kinase</shortName>
        <ecNumber evidence="10 13">2.7.4.6</ecNumber>
    </recommendedName>
    <alternativeName>
        <fullName evidence="10">Nucleoside-2-P kinase</fullName>
    </alternativeName>
</protein>
<dbReference type="RefSeq" id="WP_015755904.1">
    <property type="nucleotide sequence ID" value="NC_013216.1"/>
</dbReference>
<comment type="catalytic activity">
    <reaction evidence="9">
        <text>dZDP + ATP = dZTP + ADP</text>
        <dbReference type="Rhea" id="RHEA:67644"/>
        <dbReference type="ChEBI" id="CHEBI:30616"/>
        <dbReference type="ChEBI" id="CHEBI:172929"/>
        <dbReference type="ChEBI" id="CHEBI:172931"/>
        <dbReference type="ChEBI" id="CHEBI:456216"/>
    </reaction>
</comment>
<evidence type="ECO:0000313" key="15">
    <source>
        <dbReference type="EMBL" id="ACV61183.1"/>
    </source>
</evidence>
<reference evidence="15 16" key="1">
    <citation type="journal article" date="2009" name="Stand. Genomic Sci.">
        <title>Complete genome sequence of Desulfotomaculum acetoxidans type strain (5575).</title>
        <authorList>
            <person name="Spring S."/>
            <person name="Lapidus A."/>
            <person name="Schroder M."/>
            <person name="Gleim D."/>
            <person name="Sims D."/>
            <person name="Meincke L."/>
            <person name="Glavina Del Rio T."/>
            <person name="Tice H."/>
            <person name="Copeland A."/>
            <person name="Cheng J.F."/>
            <person name="Lucas S."/>
            <person name="Chen F."/>
            <person name="Nolan M."/>
            <person name="Bruce D."/>
            <person name="Goodwin L."/>
            <person name="Pitluck S."/>
            <person name="Ivanova N."/>
            <person name="Mavromatis K."/>
            <person name="Mikhailova N."/>
            <person name="Pati A."/>
            <person name="Chen A."/>
            <person name="Palaniappan K."/>
            <person name="Land M."/>
            <person name="Hauser L."/>
            <person name="Chang Y.J."/>
            <person name="Jeffries C.D."/>
            <person name="Chain P."/>
            <person name="Saunders E."/>
            <person name="Brettin T."/>
            <person name="Detter J.C."/>
            <person name="Goker M."/>
            <person name="Bristow J."/>
            <person name="Eisen J.A."/>
            <person name="Markowitz V."/>
            <person name="Hugenholtz P."/>
            <person name="Kyrpides N.C."/>
            <person name="Klenk H.P."/>
            <person name="Han C."/>
        </authorList>
    </citation>
    <scope>NUCLEOTIDE SEQUENCE [LARGE SCALE GENOMIC DNA]</scope>
    <source>
        <strain evidence="16">ATCC 49208 / DSM 771 / VKM B-1644</strain>
    </source>
</reference>
<keyword evidence="7 10" id="KW-0546">Nucleotide metabolism</keyword>
<comment type="catalytic activity">
    <reaction evidence="10 13">
        <text>a 2'-deoxyribonucleoside 5'-diphosphate + ATP = a 2'-deoxyribonucleoside 5'-triphosphate + ADP</text>
        <dbReference type="Rhea" id="RHEA:44640"/>
        <dbReference type="ChEBI" id="CHEBI:30616"/>
        <dbReference type="ChEBI" id="CHEBI:61560"/>
        <dbReference type="ChEBI" id="CHEBI:73316"/>
        <dbReference type="ChEBI" id="CHEBI:456216"/>
        <dbReference type="EC" id="2.7.4.6"/>
    </reaction>
</comment>
<comment type="function">
    <text evidence="8">(Microbial infection) Catalyzes the phosphorylation of dZDP to dZTP, when the bacterium is infected by a phage that produces the substrate for the synthesis of dZTP (2- amino-2'-deoxyadenosine 5'-triphosphate), which is then used by the phage as a DNA polymerase substrate.</text>
</comment>
<sequence length="149" mass="16611">MERTFVMVKPDGVQRGLVAKVINSFEQKGCKLVALKMMKIDRELAEKHYGEHKGKPFFTPLVDYIISGPVVAMVLEGKDVITAARNVMGATNPLQAAIGTIRGDYGMDIGRNVVHGSDSPASAQREINLFFLPEEITEWSRTLETWIFE</sequence>
<evidence type="ECO:0000256" key="2">
    <source>
        <dbReference type="ARBA" id="ARBA00008142"/>
    </source>
</evidence>
<keyword evidence="6 10" id="KW-0067">ATP-binding</keyword>
<keyword evidence="10" id="KW-0460">Magnesium</keyword>
<dbReference type="Proteomes" id="UP000002217">
    <property type="component" value="Chromosome"/>
</dbReference>